<evidence type="ECO:0000256" key="3">
    <source>
        <dbReference type="ARBA" id="ARBA00023082"/>
    </source>
</evidence>
<dbReference type="Gene3D" id="1.10.10.10">
    <property type="entry name" value="Winged helix-like DNA-binding domain superfamily/Winged helix DNA-binding domain"/>
    <property type="match status" value="1"/>
</dbReference>
<accession>A0ABQ2VKL3</accession>
<comment type="caution">
    <text evidence="7">The sequence shown here is derived from an EMBL/GenBank/DDBJ whole genome shotgun (WGS) entry which is preliminary data.</text>
</comment>
<dbReference type="Proteomes" id="UP000654471">
    <property type="component" value="Unassembled WGS sequence"/>
</dbReference>
<reference evidence="8" key="1">
    <citation type="journal article" date="2019" name="Int. J. Syst. Evol. Microbiol.">
        <title>The Global Catalogue of Microorganisms (GCM) 10K type strain sequencing project: providing services to taxonomists for standard genome sequencing and annotation.</title>
        <authorList>
            <consortium name="The Broad Institute Genomics Platform"/>
            <consortium name="The Broad Institute Genome Sequencing Center for Infectious Disease"/>
            <person name="Wu L."/>
            <person name="Ma J."/>
        </authorList>
    </citation>
    <scope>NUCLEOTIDE SEQUENCE [LARGE SCALE GENOMIC DNA]</scope>
    <source>
        <strain evidence="8">JCM 3399</strain>
    </source>
</reference>
<evidence type="ECO:0000256" key="4">
    <source>
        <dbReference type="ARBA" id="ARBA00023163"/>
    </source>
</evidence>
<sequence length="139" mass="15168">MLAELEASLIGRVFAALPERWQTVLWHTEVEGESPAQVAPLLGLSANAVAALACRAREGLRKEYFQAHLSEQEMARECCKCARKPAAYVRGPLGSRKRHRGRRTPRQVRALSPTAVGARPLGIRESDTTWLDPAPASGG</sequence>
<feature type="domain" description="RNA polymerase sigma factor 70 region 4 type 2" evidence="6">
    <location>
        <begin position="10"/>
        <end position="58"/>
    </location>
</feature>
<keyword evidence="2" id="KW-0805">Transcription regulation</keyword>
<evidence type="ECO:0000313" key="7">
    <source>
        <dbReference type="EMBL" id="GGU94336.1"/>
    </source>
</evidence>
<dbReference type="InterPro" id="IPR013249">
    <property type="entry name" value="RNA_pol_sigma70_r4_t2"/>
</dbReference>
<keyword evidence="8" id="KW-1185">Reference proteome</keyword>
<dbReference type="InterPro" id="IPR013324">
    <property type="entry name" value="RNA_pol_sigma_r3/r4-like"/>
</dbReference>
<gene>
    <name evidence="7" type="ORF">GCM10010211_71810</name>
</gene>
<proteinExistence type="inferred from homology"/>
<feature type="region of interest" description="Disordered" evidence="5">
    <location>
        <begin position="92"/>
        <end position="139"/>
    </location>
</feature>
<keyword evidence="4" id="KW-0804">Transcription</keyword>
<dbReference type="RefSeq" id="WP_189307258.1">
    <property type="nucleotide sequence ID" value="NZ_BMRP01000045.1"/>
</dbReference>
<dbReference type="Pfam" id="PF08281">
    <property type="entry name" value="Sigma70_r4_2"/>
    <property type="match status" value="1"/>
</dbReference>
<dbReference type="EMBL" id="BMRP01000045">
    <property type="protein sequence ID" value="GGU94336.1"/>
    <property type="molecule type" value="Genomic_DNA"/>
</dbReference>
<name>A0ABQ2VKL3_9ACTN</name>
<evidence type="ECO:0000256" key="1">
    <source>
        <dbReference type="ARBA" id="ARBA00010641"/>
    </source>
</evidence>
<evidence type="ECO:0000256" key="5">
    <source>
        <dbReference type="SAM" id="MobiDB-lite"/>
    </source>
</evidence>
<keyword evidence="3" id="KW-0731">Sigma factor</keyword>
<dbReference type="SUPFAM" id="SSF88659">
    <property type="entry name" value="Sigma3 and sigma4 domains of RNA polymerase sigma factors"/>
    <property type="match status" value="1"/>
</dbReference>
<evidence type="ECO:0000313" key="8">
    <source>
        <dbReference type="Proteomes" id="UP000654471"/>
    </source>
</evidence>
<evidence type="ECO:0000256" key="2">
    <source>
        <dbReference type="ARBA" id="ARBA00023015"/>
    </source>
</evidence>
<feature type="compositionally biased region" description="Basic residues" evidence="5">
    <location>
        <begin position="95"/>
        <end position="106"/>
    </location>
</feature>
<comment type="similarity">
    <text evidence="1">Belongs to the sigma-70 factor family. ECF subfamily.</text>
</comment>
<evidence type="ECO:0000259" key="6">
    <source>
        <dbReference type="Pfam" id="PF08281"/>
    </source>
</evidence>
<protein>
    <recommendedName>
        <fullName evidence="6">RNA polymerase sigma factor 70 region 4 type 2 domain-containing protein</fullName>
    </recommendedName>
</protein>
<organism evidence="7 8">
    <name type="scientific">Streptomyces albospinus</name>
    <dbReference type="NCBI Taxonomy" id="285515"/>
    <lineage>
        <taxon>Bacteria</taxon>
        <taxon>Bacillati</taxon>
        <taxon>Actinomycetota</taxon>
        <taxon>Actinomycetes</taxon>
        <taxon>Kitasatosporales</taxon>
        <taxon>Streptomycetaceae</taxon>
        <taxon>Streptomyces</taxon>
    </lineage>
</organism>
<dbReference type="InterPro" id="IPR036388">
    <property type="entry name" value="WH-like_DNA-bd_sf"/>
</dbReference>